<gene>
    <name evidence="2" type="ORF">PARMNEM_LOCUS13187</name>
</gene>
<sequence>MSEKRFEFLTNCLRFDDRSTRAERRQHSKLAPIKELFDHIVETSKSLYSPSDCTTIDEQLLGFRGRCPFRIYIPSKPDKYGIKLLMFCDAKSYYMINSIIYTGKDSTPRELPVTEYYALELSTSIHGSNRNITYDNWFTSIPAAEKLLTKNVTTVGTMKKNKTEIPTHFLETKNRLKNTSMFAFHDELTLLSYMPPKLSKGKKKNVIMLSTMHYQPDEDKSVDLPEIISFYRVSQ</sequence>
<dbReference type="Pfam" id="PF13843">
    <property type="entry name" value="DDE_Tnp_1_7"/>
    <property type="match status" value="1"/>
</dbReference>
<reference evidence="2 3" key="1">
    <citation type="submission" date="2023-11" db="EMBL/GenBank/DDBJ databases">
        <authorList>
            <person name="Hedman E."/>
            <person name="Englund M."/>
            <person name="Stromberg M."/>
            <person name="Nyberg Akerstrom W."/>
            <person name="Nylinder S."/>
            <person name="Jareborg N."/>
            <person name="Kallberg Y."/>
            <person name="Kronander E."/>
        </authorList>
    </citation>
    <scope>NUCLEOTIDE SEQUENCE [LARGE SCALE GENOMIC DNA]</scope>
</reference>
<feature type="domain" description="PiggyBac transposable element-derived protein" evidence="1">
    <location>
        <begin position="1"/>
        <end position="214"/>
    </location>
</feature>
<protein>
    <recommendedName>
        <fullName evidence="1">PiggyBac transposable element-derived protein domain-containing protein</fullName>
    </recommendedName>
</protein>
<proteinExistence type="predicted"/>
<evidence type="ECO:0000259" key="1">
    <source>
        <dbReference type="Pfam" id="PF13843"/>
    </source>
</evidence>
<comment type="caution">
    <text evidence="2">The sequence shown here is derived from an EMBL/GenBank/DDBJ whole genome shotgun (WGS) entry which is preliminary data.</text>
</comment>
<evidence type="ECO:0000313" key="3">
    <source>
        <dbReference type="Proteomes" id="UP001314205"/>
    </source>
</evidence>
<dbReference type="InterPro" id="IPR029526">
    <property type="entry name" value="PGBD"/>
</dbReference>
<name>A0AAV1LEM3_9NEOP</name>
<dbReference type="PANTHER" id="PTHR46599">
    <property type="entry name" value="PIGGYBAC TRANSPOSABLE ELEMENT-DERIVED PROTEIN 4"/>
    <property type="match status" value="1"/>
</dbReference>
<dbReference type="AlphaFoldDB" id="A0AAV1LEM3"/>
<evidence type="ECO:0000313" key="2">
    <source>
        <dbReference type="EMBL" id="CAK1593403.1"/>
    </source>
</evidence>
<keyword evidence="3" id="KW-1185">Reference proteome</keyword>
<accession>A0AAV1LEM3</accession>
<organism evidence="2 3">
    <name type="scientific">Parnassius mnemosyne</name>
    <name type="common">clouded apollo</name>
    <dbReference type="NCBI Taxonomy" id="213953"/>
    <lineage>
        <taxon>Eukaryota</taxon>
        <taxon>Metazoa</taxon>
        <taxon>Ecdysozoa</taxon>
        <taxon>Arthropoda</taxon>
        <taxon>Hexapoda</taxon>
        <taxon>Insecta</taxon>
        <taxon>Pterygota</taxon>
        <taxon>Neoptera</taxon>
        <taxon>Endopterygota</taxon>
        <taxon>Lepidoptera</taxon>
        <taxon>Glossata</taxon>
        <taxon>Ditrysia</taxon>
        <taxon>Papilionoidea</taxon>
        <taxon>Papilionidae</taxon>
        <taxon>Parnassiinae</taxon>
        <taxon>Parnassini</taxon>
        <taxon>Parnassius</taxon>
        <taxon>Driopa</taxon>
    </lineage>
</organism>
<dbReference type="EMBL" id="CAVLGL010000088">
    <property type="protein sequence ID" value="CAK1593403.1"/>
    <property type="molecule type" value="Genomic_DNA"/>
</dbReference>
<dbReference type="PANTHER" id="PTHR46599:SF6">
    <property type="entry name" value="DUAL SPECIFICITY PHOSPHATASE 26"/>
    <property type="match status" value="1"/>
</dbReference>
<dbReference type="Proteomes" id="UP001314205">
    <property type="component" value="Unassembled WGS sequence"/>
</dbReference>